<dbReference type="SUPFAM" id="SSF46689">
    <property type="entry name" value="Homeodomain-like"/>
    <property type="match status" value="1"/>
</dbReference>
<dbReference type="GO" id="GO:0000976">
    <property type="term" value="F:transcription cis-regulatory region binding"/>
    <property type="evidence" value="ECO:0007669"/>
    <property type="project" value="TreeGrafter"/>
</dbReference>
<name>A0A506U2N0_9HYPH</name>
<dbReference type="RefSeq" id="WP_141150854.1">
    <property type="nucleotide sequence ID" value="NZ_VHLG01000017.1"/>
</dbReference>
<evidence type="ECO:0000256" key="3">
    <source>
        <dbReference type="ARBA" id="ARBA00023163"/>
    </source>
</evidence>
<organism evidence="6 7">
    <name type="scientific">Martelella alba</name>
    <dbReference type="NCBI Taxonomy" id="2590451"/>
    <lineage>
        <taxon>Bacteria</taxon>
        <taxon>Pseudomonadati</taxon>
        <taxon>Pseudomonadota</taxon>
        <taxon>Alphaproteobacteria</taxon>
        <taxon>Hyphomicrobiales</taxon>
        <taxon>Aurantimonadaceae</taxon>
        <taxon>Martelella</taxon>
    </lineage>
</organism>
<keyword evidence="7" id="KW-1185">Reference proteome</keyword>
<protein>
    <submittedName>
        <fullName evidence="6">TetR/AcrR family transcriptional regulator</fullName>
    </submittedName>
</protein>
<dbReference type="AlphaFoldDB" id="A0A506U2N0"/>
<keyword evidence="2 4" id="KW-0238">DNA-binding</keyword>
<dbReference type="Pfam" id="PF17935">
    <property type="entry name" value="TetR_C_27"/>
    <property type="match status" value="1"/>
</dbReference>
<keyword evidence="3" id="KW-0804">Transcription</keyword>
<keyword evidence="1" id="KW-0805">Transcription regulation</keyword>
<dbReference type="InterPro" id="IPR050109">
    <property type="entry name" value="HTH-type_TetR-like_transc_reg"/>
</dbReference>
<dbReference type="Proteomes" id="UP000318801">
    <property type="component" value="Unassembled WGS sequence"/>
</dbReference>
<accession>A0A506U2N0</accession>
<dbReference type="EMBL" id="VHLG01000017">
    <property type="protein sequence ID" value="TPW27531.1"/>
    <property type="molecule type" value="Genomic_DNA"/>
</dbReference>
<dbReference type="PROSITE" id="PS50977">
    <property type="entry name" value="HTH_TETR_2"/>
    <property type="match status" value="1"/>
</dbReference>
<dbReference type="PANTHER" id="PTHR30055:SF151">
    <property type="entry name" value="TRANSCRIPTIONAL REGULATORY PROTEIN"/>
    <property type="match status" value="1"/>
</dbReference>
<evidence type="ECO:0000256" key="1">
    <source>
        <dbReference type="ARBA" id="ARBA00023015"/>
    </source>
</evidence>
<feature type="DNA-binding region" description="H-T-H motif" evidence="4">
    <location>
        <begin position="32"/>
        <end position="51"/>
    </location>
</feature>
<proteinExistence type="predicted"/>
<gene>
    <name evidence="6" type="ORF">FJU08_20155</name>
</gene>
<evidence type="ECO:0000256" key="2">
    <source>
        <dbReference type="ARBA" id="ARBA00023125"/>
    </source>
</evidence>
<reference evidence="6 7" key="1">
    <citation type="submission" date="2019-06" db="EMBL/GenBank/DDBJ databases">
        <authorList>
            <person name="Li M."/>
        </authorList>
    </citation>
    <scope>NUCLEOTIDE SEQUENCE [LARGE SCALE GENOMIC DNA]</scope>
    <source>
        <strain evidence="6 7">BGMRC2036</strain>
    </source>
</reference>
<dbReference type="OrthoDB" id="2356263at2"/>
<dbReference type="InterPro" id="IPR041478">
    <property type="entry name" value="TetR_C_27"/>
</dbReference>
<dbReference type="GO" id="GO:0003700">
    <property type="term" value="F:DNA-binding transcription factor activity"/>
    <property type="evidence" value="ECO:0007669"/>
    <property type="project" value="TreeGrafter"/>
</dbReference>
<evidence type="ECO:0000313" key="7">
    <source>
        <dbReference type="Proteomes" id="UP000318801"/>
    </source>
</evidence>
<dbReference type="InterPro" id="IPR001647">
    <property type="entry name" value="HTH_TetR"/>
</dbReference>
<feature type="domain" description="HTH tetR-type" evidence="5">
    <location>
        <begin position="9"/>
        <end position="69"/>
    </location>
</feature>
<sequence length="202" mass="22997">MRRPRRKAEETREDILNTAEALFREKGYSGVSIADIAAALEMSPANVFKHFQSKLVLGQAIAHRYGEKFRARCDEVQQDAGLPADIRLTRFVDRLTKDHLQKMQNDRYLFEMLPFVFEDPENKGRMYRGLVRDRIADILADGMDAQLFRKGDPVRDAEVIVDMLTCVLHPNMVKCADMATQSDKAHAILRLVDAGLKYGVAK</sequence>
<dbReference type="PRINTS" id="PR00455">
    <property type="entry name" value="HTHTETR"/>
</dbReference>
<evidence type="ECO:0000256" key="4">
    <source>
        <dbReference type="PROSITE-ProRule" id="PRU00335"/>
    </source>
</evidence>
<evidence type="ECO:0000259" key="5">
    <source>
        <dbReference type="PROSITE" id="PS50977"/>
    </source>
</evidence>
<dbReference type="Pfam" id="PF00440">
    <property type="entry name" value="TetR_N"/>
    <property type="match status" value="1"/>
</dbReference>
<evidence type="ECO:0000313" key="6">
    <source>
        <dbReference type="EMBL" id="TPW27531.1"/>
    </source>
</evidence>
<dbReference type="PANTHER" id="PTHR30055">
    <property type="entry name" value="HTH-TYPE TRANSCRIPTIONAL REGULATOR RUTR"/>
    <property type="match status" value="1"/>
</dbReference>
<dbReference type="InterPro" id="IPR009057">
    <property type="entry name" value="Homeodomain-like_sf"/>
</dbReference>
<comment type="caution">
    <text evidence="6">The sequence shown here is derived from an EMBL/GenBank/DDBJ whole genome shotgun (WGS) entry which is preliminary data.</text>
</comment>
<dbReference type="Gene3D" id="1.10.357.10">
    <property type="entry name" value="Tetracycline Repressor, domain 2"/>
    <property type="match status" value="1"/>
</dbReference>